<evidence type="ECO:0000259" key="1">
    <source>
        <dbReference type="Pfam" id="PF01028"/>
    </source>
</evidence>
<dbReference type="RefSeq" id="YP_009903777.1">
    <property type="nucleotide sequence ID" value="NC_049849.1"/>
</dbReference>
<dbReference type="SUPFAM" id="SSF56349">
    <property type="entry name" value="DNA breaking-rejoining enzymes"/>
    <property type="match status" value="1"/>
</dbReference>
<dbReference type="Pfam" id="PF01028">
    <property type="entry name" value="Topoisom_I"/>
    <property type="match status" value="1"/>
</dbReference>
<evidence type="ECO:0000313" key="3">
    <source>
        <dbReference type="Proteomes" id="UP000320799"/>
    </source>
</evidence>
<dbReference type="EMBL" id="MN094788">
    <property type="protein sequence ID" value="QDH83578.1"/>
    <property type="molecule type" value="Genomic_DNA"/>
</dbReference>
<dbReference type="GO" id="GO:0003917">
    <property type="term" value="F:DNA topoisomerase type I (single strand cut, ATP-independent) activity"/>
    <property type="evidence" value="ECO:0007669"/>
    <property type="project" value="InterPro"/>
</dbReference>
<dbReference type="Gene3D" id="3.90.15.10">
    <property type="entry name" value="Topoisomerase I, Chain A, domain 3"/>
    <property type="match status" value="1"/>
</dbReference>
<organism evidence="2 3">
    <name type="scientific">Achromobacter phage Motura</name>
    <dbReference type="NCBI Taxonomy" id="2591403"/>
    <lineage>
        <taxon>Viruses</taxon>
        <taxon>Duplodnaviria</taxon>
        <taxon>Heunggongvirae</taxon>
        <taxon>Uroviricota</taxon>
        <taxon>Caudoviricetes</taxon>
        <taxon>Moturavirus</taxon>
        <taxon>Moturavirus motura</taxon>
    </lineage>
</organism>
<sequence>MRITAAQLASLLDVLYTLVIVYQEVGESKATGQNAHRLKQLKPTAKQWTAELPSLEHAVDAELTGKDTVSTLVNLGFEIKDVFEQLKLNEGFSSAELQALKAAGAYLRTDSEPALKTLMKLAGLTGSPWVSQRFRPQVGKQSDTQGRLEKLVNKMVGRKGTALTMEEAVLAKATYPEEYAEYLSLRRAFNQVWKDALVDYVRASGQKLVPFKDAKAYLDSNNIEYALTDGFDGLMDDQGRFYTRKGDLIEGVPAAVNFPQVVMNPDYPKTPWVFQAIRPNGERGAYFYTADFKKSQAKKKFEKVDGLNAKMPSIRGKWMKSVKAFDQTNPVCLASTILELLYEFSARVGTPNNPTYGIGTLLVKHLKVQPNGDVLIAYKGKDSVPHKHLVKVSDPDQKFIARNLRELIDGKEPTERVFAIGRKPVGPAYANQLFKQLSGMPEITVHKIRTYRGTKLFNELVEQELPKLQSKKNLDEKTALAVFTKIAEKVGKLLNHVRRGATGTKVTGMTAIANYIDPSSSVAYFRQLGFRPPKVLEKFDV</sequence>
<protein>
    <submittedName>
        <fullName evidence="2">Topoisomerase</fullName>
    </submittedName>
</protein>
<evidence type="ECO:0000313" key="2">
    <source>
        <dbReference type="EMBL" id="QDH83578.1"/>
    </source>
</evidence>
<dbReference type="GO" id="GO:0006265">
    <property type="term" value="P:DNA topological change"/>
    <property type="evidence" value="ECO:0007669"/>
    <property type="project" value="InterPro"/>
</dbReference>
<reference evidence="2 3" key="1">
    <citation type="submission" date="2019-06" db="EMBL/GenBank/DDBJ databases">
        <authorList>
            <person name="Kincaid V.D."/>
            <person name="Fuller A."/>
            <person name="Hodges K."/>
            <person name="Bansal M."/>
            <person name="Essig J."/>
            <person name="Johnson A."/>
        </authorList>
    </citation>
    <scope>NUCLEOTIDE SEQUENCE [LARGE SCALE GENOMIC DNA]</scope>
</reference>
<proteinExistence type="predicted"/>
<dbReference type="InterPro" id="IPR011010">
    <property type="entry name" value="DNA_brk_join_enz"/>
</dbReference>
<keyword evidence="2" id="KW-0413">Isomerase</keyword>
<dbReference type="PROSITE" id="PS52038">
    <property type="entry name" value="TOPO_IB_2"/>
    <property type="match status" value="1"/>
</dbReference>
<name>A0A514CSX2_9CAUD</name>
<dbReference type="KEGG" id="vg:56136053"/>
<keyword evidence="3" id="KW-1185">Reference proteome</keyword>
<dbReference type="Proteomes" id="UP000320799">
    <property type="component" value="Segment"/>
</dbReference>
<dbReference type="GeneID" id="56136053"/>
<dbReference type="InterPro" id="IPR013500">
    <property type="entry name" value="TopoI_cat_euk"/>
</dbReference>
<dbReference type="GO" id="GO:0003677">
    <property type="term" value="F:DNA binding"/>
    <property type="evidence" value="ECO:0007669"/>
    <property type="project" value="InterPro"/>
</dbReference>
<dbReference type="InterPro" id="IPR014711">
    <property type="entry name" value="TopoI_cat_a-hlx-sub_euk"/>
</dbReference>
<feature type="domain" description="DNA topoisomerase I catalytic core eukaryotic-type" evidence="1">
    <location>
        <begin position="290"/>
        <end position="500"/>
    </location>
</feature>
<accession>A0A514CSX2</accession>